<keyword evidence="2" id="KW-1185">Reference proteome</keyword>
<evidence type="ECO:0000313" key="2">
    <source>
        <dbReference type="Proteomes" id="UP000886501"/>
    </source>
</evidence>
<accession>A0ACB6ZS06</accession>
<feature type="non-terminal residue" evidence="1">
    <location>
        <position position="235"/>
    </location>
</feature>
<comment type="caution">
    <text evidence="1">The sequence shown here is derived from an EMBL/GenBank/DDBJ whole genome shotgun (WGS) entry which is preliminary data.</text>
</comment>
<reference evidence="1" key="1">
    <citation type="submission" date="2019-10" db="EMBL/GenBank/DDBJ databases">
        <authorList>
            <consortium name="DOE Joint Genome Institute"/>
            <person name="Kuo A."/>
            <person name="Miyauchi S."/>
            <person name="Kiss E."/>
            <person name="Drula E."/>
            <person name="Kohler A."/>
            <person name="Sanchez-Garcia M."/>
            <person name="Andreopoulos B."/>
            <person name="Barry K.W."/>
            <person name="Bonito G."/>
            <person name="Buee M."/>
            <person name="Carver A."/>
            <person name="Chen C."/>
            <person name="Cichocki N."/>
            <person name="Clum A."/>
            <person name="Culley D."/>
            <person name="Crous P.W."/>
            <person name="Fauchery L."/>
            <person name="Girlanda M."/>
            <person name="Hayes R."/>
            <person name="Keri Z."/>
            <person name="Labutti K."/>
            <person name="Lipzen A."/>
            <person name="Lombard V."/>
            <person name="Magnuson J."/>
            <person name="Maillard F."/>
            <person name="Morin E."/>
            <person name="Murat C."/>
            <person name="Nolan M."/>
            <person name="Ohm R."/>
            <person name="Pangilinan J."/>
            <person name="Pereira M."/>
            <person name="Perotto S."/>
            <person name="Peter M."/>
            <person name="Riley R."/>
            <person name="Sitrit Y."/>
            <person name="Stielow B."/>
            <person name="Szollosi G."/>
            <person name="Zifcakova L."/>
            <person name="Stursova M."/>
            <person name="Spatafora J.W."/>
            <person name="Tedersoo L."/>
            <person name="Vaario L.-M."/>
            <person name="Yamada A."/>
            <person name="Yan M."/>
            <person name="Wang P."/>
            <person name="Xu J."/>
            <person name="Bruns T."/>
            <person name="Baldrian P."/>
            <person name="Vilgalys R."/>
            <person name="Henrissat B."/>
            <person name="Grigoriev I.V."/>
            <person name="Hibbett D."/>
            <person name="Nagy L.G."/>
            <person name="Martin F.M."/>
        </authorList>
    </citation>
    <scope>NUCLEOTIDE SEQUENCE</scope>
    <source>
        <strain evidence="1">P2</strain>
    </source>
</reference>
<evidence type="ECO:0000313" key="1">
    <source>
        <dbReference type="EMBL" id="KAF9652555.1"/>
    </source>
</evidence>
<protein>
    <submittedName>
        <fullName evidence="1">Uncharacterized protein</fullName>
    </submittedName>
</protein>
<organism evidence="1 2">
    <name type="scientific">Thelephora ganbajun</name>
    <name type="common">Ganba fungus</name>
    <dbReference type="NCBI Taxonomy" id="370292"/>
    <lineage>
        <taxon>Eukaryota</taxon>
        <taxon>Fungi</taxon>
        <taxon>Dikarya</taxon>
        <taxon>Basidiomycota</taxon>
        <taxon>Agaricomycotina</taxon>
        <taxon>Agaricomycetes</taxon>
        <taxon>Thelephorales</taxon>
        <taxon>Thelephoraceae</taxon>
        <taxon>Thelephora</taxon>
    </lineage>
</organism>
<gene>
    <name evidence="1" type="ORF">BDM02DRAFT_3109096</name>
</gene>
<name>A0ACB6ZS06_THEGA</name>
<reference evidence="1" key="2">
    <citation type="journal article" date="2020" name="Nat. Commun.">
        <title>Large-scale genome sequencing of mycorrhizal fungi provides insights into the early evolution of symbiotic traits.</title>
        <authorList>
            <person name="Miyauchi S."/>
            <person name="Kiss E."/>
            <person name="Kuo A."/>
            <person name="Drula E."/>
            <person name="Kohler A."/>
            <person name="Sanchez-Garcia M."/>
            <person name="Morin E."/>
            <person name="Andreopoulos B."/>
            <person name="Barry K.W."/>
            <person name="Bonito G."/>
            <person name="Buee M."/>
            <person name="Carver A."/>
            <person name="Chen C."/>
            <person name="Cichocki N."/>
            <person name="Clum A."/>
            <person name="Culley D."/>
            <person name="Crous P.W."/>
            <person name="Fauchery L."/>
            <person name="Girlanda M."/>
            <person name="Hayes R.D."/>
            <person name="Keri Z."/>
            <person name="LaButti K."/>
            <person name="Lipzen A."/>
            <person name="Lombard V."/>
            <person name="Magnuson J."/>
            <person name="Maillard F."/>
            <person name="Murat C."/>
            <person name="Nolan M."/>
            <person name="Ohm R.A."/>
            <person name="Pangilinan J."/>
            <person name="Pereira M.F."/>
            <person name="Perotto S."/>
            <person name="Peter M."/>
            <person name="Pfister S."/>
            <person name="Riley R."/>
            <person name="Sitrit Y."/>
            <person name="Stielow J.B."/>
            <person name="Szollosi G."/>
            <person name="Zifcakova L."/>
            <person name="Stursova M."/>
            <person name="Spatafora J.W."/>
            <person name="Tedersoo L."/>
            <person name="Vaario L.M."/>
            <person name="Yamada A."/>
            <person name="Yan M."/>
            <person name="Wang P."/>
            <person name="Xu J."/>
            <person name="Bruns T."/>
            <person name="Baldrian P."/>
            <person name="Vilgalys R."/>
            <person name="Dunand C."/>
            <person name="Henrissat B."/>
            <person name="Grigoriev I.V."/>
            <person name="Hibbett D."/>
            <person name="Nagy L.G."/>
            <person name="Martin F.M."/>
        </authorList>
    </citation>
    <scope>NUCLEOTIDE SEQUENCE</scope>
    <source>
        <strain evidence="1">P2</strain>
    </source>
</reference>
<proteinExistence type="predicted"/>
<sequence length="235" mass="25611">MIFILYLVLPQTKGSSYLYTQHLQPFFHTHEPQIDATLSSLKARSYAFIQEKLRSLWGNVATSMTQPAGANDLNEGLHDHAMNRGAPPSMHDPVSGPANLMGSLLTSFGPNLMLQGMAFVSSAQNAAATRTAEVRKRNLETPGNSRLNIRDRRGSDESVAERKRTEAELAALSAGGVQGYQVDSPNNGTGRFEEVDVPSDAEGNDGQGYHRPTQGRSRSWFGWGSSTAGYEKVKN</sequence>
<dbReference type="Proteomes" id="UP000886501">
    <property type="component" value="Unassembled WGS sequence"/>
</dbReference>
<dbReference type="EMBL" id="MU117968">
    <property type="protein sequence ID" value="KAF9652555.1"/>
    <property type="molecule type" value="Genomic_DNA"/>
</dbReference>